<dbReference type="Pfam" id="PF01070">
    <property type="entry name" value="FMN_dh"/>
    <property type="match status" value="1"/>
</dbReference>
<dbReference type="RefSeq" id="WP_284253754.1">
    <property type="nucleotide sequence ID" value="NZ_BAAAQO010000002.1"/>
</dbReference>
<organism evidence="7 8">
    <name type="scientific">Pseudolysinimonas kribbensis</name>
    <dbReference type="NCBI Taxonomy" id="433641"/>
    <lineage>
        <taxon>Bacteria</taxon>
        <taxon>Bacillati</taxon>
        <taxon>Actinomycetota</taxon>
        <taxon>Actinomycetes</taxon>
        <taxon>Micrococcales</taxon>
        <taxon>Microbacteriaceae</taxon>
        <taxon>Pseudolysinimonas</taxon>
    </lineage>
</organism>
<evidence type="ECO:0000256" key="5">
    <source>
        <dbReference type="ARBA" id="ARBA00024042"/>
    </source>
</evidence>
<protein>
    <submittedName>
        <fullName evidence="7">Alpha-hydroxy-acid oxidizing enzyme</fullName>
    </submittedName>
</protein>
<evidence type="ECO:0000313" key="7">
    <source>
        <dbReference type="EMBL" id="GMA94880.1"/>
    </source>
</evidence>
<gene>
    <name evidence="7" type="ORF">GCM10025881_17040</name>
</gene>
<dbReference type="InterPro" id="IPR012133">
    <property type="entry name" value="Alpha-hydoxy_acid_DH_FMN"/>
</dbReference>
<dbReference type="Proteomes" id="UP001157034">
    <property type="component" value="Unassembled WGS sequence"/>
</dbReference>
<dbReference type="SUPFAM" id="SSF51395">
    <property type="entry name" value="FMN-linked oxidoreductases"/>
    <property type="match status" value="1"/>
</dbReference>
<proteinExistence type="inferred from homology"/>
<accession>A0ABQ6K5M0</accession>
<comment type="caution">
    <text evidence="7">The sequence shown here is derived from an EMBL/GenBank/DDBJ whole genome shotgun (WGS) entry which is preliminary data.</text>
</comment>
<feature type="domain" description="FMN hydroxy acid dehydrogenase" evidence="6">
    <location>
        <begin position="1"/>
        <end position="342"/>
    </location>
</feature>
<evidence type="ECO:0000259" key="6">
    <source>
        <dbReference type="PROSITE" id="PS51349"/>
    </source>
</evidence>
<evidence type="ECO:0000256" key="4">
    <source>
        <dbReference type="ARBA" id="ARBA00023002"/>
    </source>
</evidence>
<dbReference type="InterPro" id="IPR037396">
    <property type="entry name" value="FMN_HAD"/>
</dbReference>
<keyword evidence="2" id="KW-0285">Flavoprotein</keyword>
<keyword evidence="3" id="KW-0288">FMN</keyword>
<dbReference type="PANTHER" id="PTHR10578">
    <property type="entry name" value="S -2-HYDROXY-ACID OXIDASE-RELATED"/>
    <property type="match status" value="1"/>
</dbReference>
<dbReference type="InterPro" id="IPR000262">
    <property type="entry name" value="FMN-dep_DH"/>
</dbReference>
<dbReference type="EMBL" id="BSVB01000001">
    <property type="protein sequence ID" value="GMA94880.1"/>
    <property type="molecule type" value="Genomic_DNA"/>
</dbReference>
<comment type="cofactor">
    <cofactor evidence="1">
        <name>FMN</name>
        <dbReference type="ChEBI" id="CHEBI:58210"/>
    </cofactor>
</comment>
<name>A0ABQ6K5M0_9MICO</name>
<comment type="similarity">
    <text evidence="5">Belongs to the FMN-dependent alpha-hydroxy acid dehydrogenase family.</text>
</comment>
<evidence type="ECO:0000313" key="8">
    <source>
        <dbReference type="Proteomes" id="UP001157034"/>
    </source>
</evidence>
<dbReference type="PANTHER" id="PTHR10578:SF107">
    <property type="entry name" value="2-HYDROXYACID OXIDASE 1"/>
    <property type="match status" value="1"/>
</dbReference>
<evidence type="ECO:0000256" key="2">
    <source>
        <dbReference type="ARBA" id="ARBA00022630"/>
    </source>
</evidence>
<dbReference type="PROSITE" id="PS51349">
    <property type="entry name" value="FMN_HYDROXY_ACID_DH_2"/>
    <property type="match status" value="1"/>
</dbReference>
<dbReference type="CDD" id="cd02809">
    <property type="entry name" value="alpha_hydroxyacid_oxid_FMN"/>
    <property type="match status" value="1"/>
</dbReference>
<dbReference type="Gene3D" id="3.20.20.70">
    <property type="entry name" value="Aldolase class I"/>
    <property type="match status" value="1"/>
</dbReference>
<dbReference type="PIRSF" id="PIRSF000138">
    <property type="entry name" value="Al-hdrx_acd_dh"/>
    <property type="match status" value="1"/>
</dbReference>
<reference evidence="8" key="1">
    <citation type="journal article" date="2019" name="Int. J. Syst. Evol. Microbiol.">
        <title>The Global Catalogue of Microorganisms (GCM) 10K type strain sequencing project: providing services to taxonomists for standard genome sequencing and annotation.</title>
        <authorList>
            <consortium name="The Broad Institute Genomics Platform"/>
            <consortium name="The Broad Institute Genome Sequencing Center for Infectious Disease"/>
            <person name="Wu L."/>
            <person name="Ma J."/>
        </authorList>
    </citation>
    <scope>NUCLEOTIDE SEQUENCE [LARGE SCALE GENOMIC DNA]</scope>
    <source>
        <strain evidence="8">NBRC 108894</strain>
    </source>
</reference>
<keyword evidence="4" id="KW-0560">Oxidoreductase</keyword>
<keyword evidence="8" id="KW-1185">Reference proteome</keyword>
<evidence type="ECO:0000256" key="3">
    <source>
        <dbReference type="ARBA" id="ARBA00022643"/>
    </source>
</evidence>
<dbReference type="InterPro" id="IPR013785">
    <property type="entry name" value="Aldolase_TIM"/>
</dbReference>
<sequence>MDFAPLRAAAEATLPADAWSFYQGTADGRFDAERDARAWDRWDLVPRVMTGLTAIDTTVELGGHRFASPIMLAASASQGGAHPDGELATAAAAGAAGMLMSYSNNATVDVERFGAAATSPWWAQIYLQHDRSATTDYVARCAAAGASALVLTVDVPGILADAAFRRVPLTGAVAVRGNVPLTGAGAGFAADTSITPDDLAELVASAGLPVWAKGVLTPDDALRALDAGAAGVIVSNHGRRQLAGVVPVAAVLREIVEAVDRRAPVIVDGGIRSGADVVRALALGAAAVGIGRPVLWALAAGGREALETMLATLAEETAVTIAGLGAASVADITPRMVRPAWGEDR</sequence>
<evidence type="ECO:0000256" key="1">
    <source>
        <dbReference type="ARBA" id="ARBA00001917"/>
    </source>
</evidence>